<dbReference type="EMBL" id="GEEE01022683">
    <property type="protein sequence ID" value="JAP40542.1"/>
    <property type="molecule type" value="Transcribed_RNA"/>
</dbReference>
<reference evidence="1" key="1">
    <citation type="submission" date="2016-01" db="EMBL/GenBank/DDBJ databases">
        <title>Reference transcriptome for the parasite Schistocephalus solidus: insights into the molecular evolution of parasitism.</title>
        <authorList>
            <person name="Hebert F.O."/>
            <person name="Grambauer S."/>
            <person name="Barber I."/>
            <person name="Landry C.R."/>
            <person name="Aubin-Horth N."/>
        </authorList>
    </citation>
    <scope>NUCLEOTIDE SEQUENCE</scope>
</reference>
<dbReference type="EMBL" id="GEEE01021415">
    <property type="protein sequence ID" value="JAP41810.1"/>
    <property type="molecule type" value="Transcribed_RNA"/>
</dbReference>
<proteinExistence type="predicted"/>
<dbReference type="EMBL" id="GEEE01007472">
    <property type="protein sequence ID" value="JAP55753.1"/>
    <property type="molecule type" value="Transcribed_RNA"/>
</dbReference>
<dbReference type="EMBL" id="GEEE01010402">
    <property type="protein sequence ID" value="JAP52823.1"/>
    <property type="molecule type" value="Transcribed_RNA"/>
</dbReference>
<dbReference type="AlphaFoldDB" id="A0A0V0JA65"/>
<accession>A0A0V0JA65</accession>
<feature type="non-terminal residue" evidence="1">
    <location>
        <position position="1"/>
    </location>
</feature>
<sequence length="125" mass="14279">RGFQCVLLVRQGEILVYFQGEGLDSLFQFYINNFCNALLNHRPVSTDKHFTRQGLSSRLVSSCRAFLSRRSGPFPSKHSLFSPSNSGWLSISFCEESDSDANLYGYVLLQYVLKTYSNCRIFESL</sequence>
<protein>
    <submittedName>
        <fullName evidence="1">Uncharacterized protein</fullName>
    </submittedName>
</protein>
<gene>
    <name evidence="1" type="ORF">TR147521</name>
</gene>
<organism evidence="1">
    <name type="scientific">Schistocephalus solidus</name>
    <name type="common">Tapeworm</name>
    <dbReference type="NCBI Taxonomy" id="70667"/>
    <lineage>
        <taxon>Eukaryota</taxon>
        <taxon>Metazoa</taxon>
        <taxon>Spiralia</taxon>
        <taxon>Lophotrochozoa</taxon>
        <taxon>Platyhelminthes</taxon>
        <taxon>Cestoda</taxon>
        <taxon>Eucestoda</taxon>
        <taxon>Diphyllobothriidea</taxon>
        <taxon>Diphyllobothriidae</taxon>
        <taxon>Schistocephalus</taxon>
    </lineage>
</organism>
<evidence type="ECO:0000313" key="1">
    <source>
        <dbReference type="EMBL" id="JAP62609.1"/>
    </source>
</evidence>
<dbReference type="EMBL" id="GEEE01000616">
    <property type="protein sequence ID" value="JAP62609.1"/>
    <property type="molecule type" value="Transcribed_RNA"/>
</dbReference>
<name>A0A0V0JA65_SCHSO</name>